<gene>
    <name evidence="1" type="ORF">MENTE1834_LOCUS1558</name>
</gene>
<comment type="caution">
    <text evidence="1">The sequence shown here is derived from an EMBL/GenBank/DDBJ whole genome shotgun (WGS) entry which is preliminary data.</text>
</comment>
<proteinExistence type="predicted"/>
<sequence>MNQKCPIYDKDGKLIDLQKNEMILNSLNKILNTICYIVHEMGITKIDGDSPNSQNNNKNIAKKGGRKINLGEAIQLILNQNELRVKTRLMKYWQRFEQLCNKLKDAGEKASFFCEIVGRLCEFCTDIFLMLFLSFLKIAKFWFIV</sequence>
<keyword evidence="2" id="KW-1185">Reference proteome</keyword>
<evidence type="ECO:0000313" key="1">
    <source>
        <dbReference type="EMBL" id="CAK5010211.1"/>
    </source>
</evidence>
<organism evidence="1 2">
    <name type="scientific">Meloidogyne enterolobii</name>
    <name type="common">Root-knot nematode worm</name>
    <name type="synonym">Meloidogyne mayaguensis</name>
    <dbReference type="NCBI Taxonomy" id="390850"/>
    <lineage>
        <taxon>Eukaryota</taxon>
        <taxon>Metazoa</taxon>
        <taxon>Ecdysozoa</taxon>
        <taxon>Nematoda</taxon>
        <taxon>Chromadorea</taxon>
        <taxon>Rhabditida</taxon>
        <taxon>Tylenchina</taxon>
        <taxon>Tylenchomorpha</taxon>
        <taxon>Tylenchoidea</taxon>
        <taxon>Meloidogynidae</taxon>
        <taxon>Meloidogyninae</taxon>
        <taxon>Meloidogyne</taxon>
    </lineage>
</organism>
<reference evidence="1" key="1">
    <citation type="submission" date="2023-11" db="EMBL/GenBank/DDBJ databases">
        <authorList>
            <person name="Poullet M."/>
        </authorList>
    </citation>
    <scope>NUCLEOTIDE SEQUENCE</scope>
    <source>
        <strain evidence="1">E1834</strain>
    </source>
</reference>
<evidence type="ECO:0000313" key="2">
    <source>
        <dbReference type="Proteomes" id="UP001497535"/>
    </source>
</evidence>
<dbReference type="EMBL" id="CAVMJV010000001">
    <property type="protein sequence ID" value="CAK5010211.1"/>
    <property type="molecule type" value="Genomic_DNA"/>
</dbReference>
<dbReference type="Proteomes" id="UP001497535">
    <property type="component" value="Unassembled WGS sequence"/>
</dbReference>
<accession>A0ACB0XNR7</accession>
<protein>
    <submittedName>
        <fullName evidence="1">Uncharacterized protein</fullName>
    </submittedName>
</protein>
<name>A0ACB0XNR7_MELEN</name>